<dbReference type="Pfam" id="PF00545">
    <property type="entry name" value="Ribonuclease"/>
    <property type="match status" value="1"/>
</dbReference>
<name>A0A7J5TXK4_9BACT</name>
<keyword evidence="4" id="KW-0732">Signal</keyword>
<dbReference type="GO" id="GO:0004521">
    <property type="term" value="F:RNA endonuclease activity"/>
    <property type="evidence" value="ECO:0007669"/>
    <property type="project" value="InterPro"/>
</dbReference>
<evidence type="ECO:0000256" key="2">
    <source>
        <dbReference type="ARBA" id="ARBA00022801"/>
    </source>
</evidence>
<dbReference type="Gene3D" id="3.10.450.30">
    <property type="entry name" value="Microbial ribonucleases"/>
    <property type="match status" value="1"/>
</dbReference>
<feature type="signal peptide" evidence="4">
    <location>
        <begin position="1"/>
        <end position="19"/>
    </location>
</feature>
<protein>
    <submittedName>
        <fullName evidence="5">Ribonuclease</fullName>
    </submittedName>
</protein>
<organism evidence="5 6">
    <name type="scientific">Rudanella paleaurantiibacter</name>
    <dbReference type="NCBI Taxonomy" id="2614655"/>
    <lineage>
        <taxon>Bacteria</taxon>
        <taxon>Pseudomonadati</taxon>
        <taxon>Bacteroidota</taxon>
        <taxon>Cytophagia</taxon>
        <taxon>Cytophagales</taxon>
        <taxon>Cytophagaceae</taxon>
        <taxon>Rudanella</taxon>
    </lineage>
</organism>
<gene>
    <name evidence="5" type="ORF">F5984_16960</name>
</gene>
<sequence length="171" mass="20095">MPKSFARLFYLLLVLLCSAFTCCKSEEQNQSRTQEPSRNWQDRRARKADDRYNNSFDKYHAKERKNAKQQGDEYRSSKAQTGRIPQKALEVLAHIRQYNRAPEGYVGGRRFGNFEGHLPRQSLEGGRIDYREWDVNPRVNGRNRGAERLVTSSDGRAWYTLDHYNTFTEIK</sequence>
<dbReference type="EMBL" id="WELI01000006">
    <property type="protein sequence ID" value="KAB7729317.1"/>
    <property type="molecule type" value="Genomic_DNA"/>
</dbReference>
<dbReference type="InterPro" id="IPR000026">
    <property type="entry name" value="N1-like"/>
</dbReference>
<evidence type="ECO:0000256" key="1">
    <source>
        <dbReference type="ARBA" id="ARBA00022722"/>
    </source>
</evidence>
<evidence type="ECO:0000256" key="3">
    <source>
        <dbReference type="SAM" id="MobiDB-lite"/>
    </source>
</evidence>
<dbReference type="AlphaFoldDB" id="A0A7J5TXK4"/>
<dbReference type="GO" id="GO:0016787">
    <property type="term" value="F:hydrolase activity"/>
    <property type="evidence" value="ECO:0007669"/>
    <property type="project" value="UniProtKB-KW"/>
</dbReference>
<feature type="chain" id="PRO_5029471416" evidence="4">
    <location>
        <begin position="20"/>
        <end position="171"/>
    </location>
</feature>
<keyword evidence="2" id="KW-0378">Hydrolase</keyword>
<dbReference type="SUPFAM" id="SSF53933">
    <property type="entry name" value="Microbial ribonucleases"/>
    <property type="match status" value="1"/>
</dbReference>
<keyword evidence="6" id="KW-1185">Reference proteome</keyword>
<feature type="region of interest" description="Disordered" evidence="3">
    <location>
        <begin position="28"/>
        <end position="80"/>
    </location>
</feature>
<dbReference type="GO" id="GO:0003723">
    <property type="term" value="F:RNA binding"/>
    <property type="evidence" value="ECO:0007669"/>
    <property type="project" value="InterPro"/>
</dbReference>
<evidence type="ECO:0000313" key="5">
    <source>
        <dbReference type="EMBL" id="KAB7729317.1"/>
    </source>
</evidence>
<comment type="caution">
    <text evidence="5">The sequence shown here is derived from an EMBL/GenBank/DDBJ whole genome shotgun (WGS) entry which is preliminary data.</text>
</comment>
<evidence type="ECO:0000313" key="6">
    <source>
        <dbReference type="Proteomes" id="UP000488299"/>
    </source>
</evidence>
<feature type="compositionally biased region" description="Polar residues" evidence="3">
    <location>
        <begin position="30"/>
        <end position="39"/>
    </location>
</feature>
<dbReference type="InterPro" id="IPR016191">
    <property type="entry name" value="Ribonuclease/ribotoxin"/>
</dbReference>
<accession>A0A7J5TXK4</accession>
<proteinExistence type="predicted"/>
<evidence type="ECO:0000256" key="4">
    <source>
        <dbReference type="SAM" id="SignalP"/>
    </source>
</evidence>
<feature type="compositionally biased region" description="Basic and acidic residues" evidence="3">
    <location>
        <begin position="40"/>
        <end position="76"/>
    </location>
</feature>
<reference evidence="5 6" key="1">
    <citation type="submission" date="2019-10" db="EMBL/GenBank/DDBJ databases">
        <title>Rudanella paleaurantiibacter sp. nov., isolated from sludge.</title>
        <authorList>
            <person name="Xu S.Q."/>
        </authorList>
    </citation>
    <scope>NUCLEOTIDE SEQUENCE [LARGE SCALE GENOMIC DNA]</scope>
    <source>
        <strain evidence="5 6">HX-22-17</strain>
    </source>
</reference>
<dbReference type="Proteomes" id="UP000488299">
    <property type="component" value="Unassembled WGS sequence"/>
</dbReference>
<keyword evidence="1" id="KW-0540">Nuclease</keyword>